<accession>A0ABQ5I2U3</accession>
<evidence type="ECO:0000313" key="2">
    <source>
        <dbReference type="Proteomes" id="UP001151760"/>
    </source>
</evidence>
<comment type="caution">
    <text evidence="1">The sequence shown here is derived from an EMBL/GenBank/DDBJ whole genome shotgun (WGS) entry which is preliminary data.</text>
</comment>
<reference evidence="1" key="1">
    <citation type="journal article" date="2022" name="Int. J. Mol. Sci.">
        <title>Draft Genome of Tanacetum Coccineum: Genomic Comparison of Closely Related Tanacetum-Family Plants.</title>
        <authorList>
            <person name="Yamashiro T."/>
            <person name="Shiraishi A."/>
            <person name="Nakayama K."/>
            <person name="Satake H."/>
        </authorList>
    </citation>
    <scope>NUCLEOTIDE SEQUENCE</scope>
</reference>
<name>A0ABQ5I2U3_9ASTR</name>
<dbReference type="EMBL" id="BQNB010020295">
    <property type="protein sequence ID" value="GJT94419.1"/>
    <property type="molecule type" value="Genomic_DNA"/>
</dbReference>
<proteinExistence type="predicted"/>
<gene>
    <name evidence="1" type="ORF">Tco_1089937</name>
</gene>
<protein>
    <submittedName>
        <fullName evidence="1">Uncharacterized protein</fullName>
    </submittedName>
</protein>
<dbReference type="Proteomes" id="UP001151760">
    <property type="component" value="Unassembled WGS sequence"/>
</dbReference>
<keyword evidence="2" id="KW-1185">Reference proteome</keyword>
<sequence>MGYSALITRDLATMQRNAGSQSVLKTTRITKERHDLQIKAEHSVPLQAEHADWLADTDEEIDEQELEAHYIFMAKI</sequence>
<reference evidence="1" key="2">
    <citation type="submission" date="2022-01" db="EMBL/GenBank/DDBJ databases">
        <authorList>
            <person name="Yamashiro T."/>
            <person name="Shiraishi A."/>
            <person name="Satake H."/>
            <person name="Nakayama K."/>
        </authorList>
    </citation>
    <scope>NUCLEOTIDE SEQUENCE</scope>
</reference>
<evidence type="ECO:0000313" key="1">
    <source>
        <dbReference type="EMBL" id="GJT94419.1"/>
    </source>
</evidence>
<organism evidence="1 2">
    <name type="scientific">Tanacetum coccineum</name>
    <dbReference type="NCBI Taxonomy" id="301880"/>
    <lineage>
        <taxon>Eukaryota</taxon>
        <taxon>Viridiplantae</taxon>
        <taxon>Streptophyta</taxon>
        <taxon>Embryophyta</taxon>
        <taxon>Tracheophyta</taxon>
        <taxon>Spermatophyta</taxon>
        <taxon>Magnoliopsida</taxon>
        <taxon>eudicotyledons</taxon>
        <taxon>Gunneridae</taxon>
        <taxon>Pentapetalae</taxon>
        <taxon>asterids</taxon>
        <taxon>campanulids</taxon>
        <taxon>Asterales</taxon>
        <taxon>Asteraceae</taxon>
        <taxon>Asteroideae</taxon>
        <taxon>Anthemideae</taxon>
        <taxon>Anthemidinae</taxon>
        <taxon>Tanacetum</taxon>
    </lineage>
</organism>